<name>A0A1M6QNU2_9FLAO</name>
<dbReference type="Proteomes" id="UP000184314">
    <property type="component" value="Unassembled WGS sequence"/>
</dbReference>
<evidence type="ECO:0000313" key="2">
    <source>
        <dbReference type="Proteomes" id="UP000184314"/>
    </source>
</evidence>
<keyword evidence="2" id="KW-1185">Reference proteome</keyword>
<accession>A0A1M6QNU2</accession>
<dbReference type="AlphaFoldDB" id="A0A1M6QNU2"/>
<dbReference type="RefSeq" id="WP_073244442.1">
    <property type="nucleotide sequence ID" value="NZ_CANLFZ010000003.1"/>
</dbReference>
<organism evidence="1 2">
    <name type="scientific">Maribacter aquivivus</name>
    <dbReference type="NCBI Taxonomy" id="228958"/>
    <lineage>
        <taxon>Bacteria</taxon>
        <taxon>Pseudomonadati</taxon>
        <taxon>Bacteroidota</taxon>
        <taxon>Flavobacteriia</taxon>
        <taxon>Flavobacteriales</taxon>
        <taxon>Flavobacteriaceae</taxon>
        <taxon>Maribacter</taxon>
    </lineage>
</organism>
<dbReference type="EMBL" id="FQZX01000002">
    <property type="protein sequence ID" value="SHK21677.1"/>
    <property type="molecule type" value="Genomic_DNA"/>
</dbReference>
<proteinExistence type="predicted"/>
<sequence length="264" mass="30768">MNKSIFILSFIILIGYSTTIHSQQSIDVDSVDTHLTSIYKKFKDNRHDYGGKYGEARDSILIRFQNTLAETLRKESFLNVKYDSLSEHMKIITSKDDKLKIFSWDEFNGGTWHIYNSMYQYKVNNELAVGFLTTKTEDHYITDNTEVYHYQIYSIDNDKYLAKAYGTHGSGKEFYMFRLLSFRDGVLKDCDGCFNGDNKFMYEISRGHDELIPQYNPDTMEISYHELVENYIDGDLDSPSGFMDSTGKILKLRYKNGVFIPLEN</sequence>
<dbReference type="OrthoDB" id="877719at2"/>
<reference evidence="2" key="1">
    <citation type="submission" date="2016-11" db="EMBL/GenBank/DDBJ databases">
        <authorList>
            <person name="Varghese N."/>
            <person name="Submissions S."/>
        </authorList>
    </citation>
    <scope>NUCLEOTIDE SEQUENCE [LARGE SCALE GENOMIC DNA]</scope>
    <source>
        <strain evidence="2">DSM 16478</strain>
    </source>
</reference>
<protein>
    <submittedName>
        <fullName evidence="1">Uncharacterized protein</fullName>
    </submittedName>
</protein>
<gene>
    <name evidence="1" type="ORF">SAMN04488007_2400</name>
</gene>
<evidence type="ECO:0000313" key="1">
    <source>
        <dbReference type="EMBL" id="SHK21677.1"/>
    </source>
</evidence>